<dbReference type="GO" id="GO:0043067">
    <property type="term" value="P:regulation of programmed cell death"/>
    <property type="evidence" value="ECO:0007669"/>
    <property type="project" value="TreeGrafter"/>
</dbReference>
<keyword evidence="8" id="KW-1185">Reference proteome</keyword>
<feature type="region of interest" description="Disordered" evidence="5">
    <location>
        <begin position="72"/>
        <end position="93"/>
    </location>
</feature>
<evidence type="ECO:0000256" key="5">
    <source>
        <dbReference type="SAM" id="MobiDB-lite"/>
    </source>
</evidence>
<keyword evidence="3" id="KW-0862">Zinc</keyword>
<evidence type="ECO:0000259" key="6">
    <source>
        <dbReference type="PROSITE" id="PS50089"/>
    </source>
</evidence>
<evidence type="ECO:0000256" key="2">
    <source>
        <dbReference type="ARBA" id="ARBA00022771"/>
    </source>
</evidence>
<dbReference type="GO" id="GO:0008270">
    <property type="term" value="F:zinc ion binding"/>
    <property type="evidence" value="ECO:0007669"/>
    <property type="project" value="UniProtKB-KW"/>
</dbReference>
<dbReference type="AlphaFoldDB" id="A0AAD8HKU0"/>
<proteinExistence type="predicted"/>
<evidence type="ECO:0000256" key="4">
    <source>
        <dbReference type="PROSITE-ProRule" id="PRU00175"/>
    </source>
</evidence>
<accession>A0AAD8HKU0</accession>
<keyword evidence="1" id="KW-0479">Metal-binding</keyword>
<organism evidence="7 8">
    <name type="scientific">Heracleum sosnowskyi</name>
    <dbReference type="NCBI Taxonomy" id="360622"/>
    <lineage>
        <taxon>Eukaryota</taxon>
        <taxon>Viridiplantae</taxon>
        <taxon>Streptophyta</taxon>
        <taxon>Embryophyta</taxon>
        <taxon>Tracheophyta</taxon>
        <taxon>Spermatophyta</taxon>
        <taxon>Magnoliopsida</taxon>
        <taxon>eudicotyledons</taxon>
        <taxon>Gunneridae</taxon>
        <taxon>Pentapetalae</taxon>
        <taxon>asterids</taxon>
        <taxon>campanulids</taxon>
        <taxon>Apiales</taxon>
        <taxon>Apiaceae</taxon>
        <taxon>Apioideae</taxon>
        <taxon>apioid superclade</taxon>
        <taxon>Tordylieae</taxon>
        <taxon>Tordyliinae</taxon>
        <taxon>Heracleum</taxon>
    </lineage>
</organism>
<dbReference type="PANTHER" id="PTHR42647:SF55">
    <property type="entry name" value="BOI-RELATED E3 UBIQUITIN-PROTEIN LIGASE 1"/>
    <property type="match status" value="1"/>
</dbReference>
<feature type="domain" description="RING-type" evidence="6">
    <location>
        <begin position="270"/>
        <end position="306"/>
    </location>
</feature>
<dbReference type="CDD" id="cd16649">
    <property type="entry name" value="mRING-HC-C3HC5_CGRF1-like"/>
    <property type="match status" value="1"/>
</dbReference>
<keyword evidence="2 4" id="KW-0863">Zinc-finger</keyword>
<dbReference type="PANTHER" id="PTHR42647">
    <property type="entry name" value="SBP (S-RIBONUCLEASE BINDING PROTEIN) FAMILY PROTEIN"/>
    <property type="match status" value="1"/>
</dbReference>
<dbReference type="Proteomes" id="UP001237642">
    <property type="component" value="Unassembled WGS sequence"/>
</dbReference>
<dbReference type="GO" id="GO:0004842">
    <property type="term" value="F:ubiquitin-protein transferase activity"/>
    <property type="evidence" value="ECO:0007669"/>
    <property type="project" value="TreeGrafter"/>
</dbReference>
<evidence type="ECO:0000313" key="7">
    <source>
        <dbReference type="EMBL" id="KAK1368129.1"/>
    </source>
</evidence>
<sequence length="318" mass="36071">MALEARHHNQFSPQIITNNREFVKIDETKLHNFVQMGCANPFTTTMENPWLGLNPQFLGMNNMMINQPQTNFVKPESGLPNNFPNGPRKRSRDSMEDQFNNFIIPPVTNNVPNQGFAPPSNFPYDVQNLGDIDHILSQFNKNIKQEYETQQERDLKFVLDSVTSKFVKRLKIQSEKFSRMAKLNMALQERMKSLYAETQLWKNVANTAEITAMSLRKDFENILGRFRIQDSLVEEDAESCCGSTDSGTNNQEIGHGTRTNSGFIDKKRMCKKCGERESSVLLLPCRHLCLCGVCGGNVQTTCPVCNSCMTATVHVCLT</sequence>
<protein>
    <submittedName>
        <fullName evidence="7">E3 ubiquitin-protein ligase BOI</fullName>
    </submittedName>
</protein>
<dbReference type="Pfam" id="PF13920">
    <property type="entry name" value="zf-C3HC4_3"/>
    <property type="match status" value="1"/>
</dbReference>
<evidence type="ECO:0000313" key="8">
    <source>
        <dbReference type="Proteomes" id="UP001237642"/>
    </source>
</evidence>
<dbReference type="EMBL" id="JAUIZM010000008">
    <property type="protein sequence ID" value="KAK1368129.1"/>
    <property type="molecule type" value="Genomic_DNA"/>
</dbReference>
<gene>
    <name evidence="7" type="ORF">POM88_034221</name>
</gene>
<reference evidence="7" key="1">
    <citation type="submission" date="2023-02" db="EMBL/GenBank/DDBJ databases">
        <title>Genome of toxic invasive species Heracleum sosnowskyi carries increased number of genes despite the absence of recent whole-genome duplications.</title>
        <authorList>
            <person name="Schelkunov M."/>
            <person name="Shtratnikova V."/>
            <person name="Makarenko M."/>
            <person name="Klepikova A."/>
            <person name="Omelchenko D."/>
            <person name="Novikova G."/>
            <person name="Obukhova E."/>
            <person name="Bogdanov V."/>
            <person name="Penin A."/>
            <person name="Logacheva M."/>
        </authorList>
    </citation>
    <scope>NUCLEOTIDE SEQUENCE</scope>
    <source>
        <strain evidence="7">Hsosn_3</strain>
        <tissue evidence="7">Leaf</tissue>
    </source>
</reference>
<dbReference type="InterPro" id="IPR013083">
    <property type="entry name" value="Znf_RING/FYVE/PHD"/>
</dbReference>
<evidence type="ECO:0000256" key="1">
    <source>
        <dbReference type="ARBA" id="ARBA00022723"/>
    </source>
</evidence>
<dbReference type="Gene3D" id="3.30.40.10">
    <property type="entry name" value="Zinc/RING finger domain, C3HC4 (zinc finger)"/>
    <property type="match status" value="1"/>
</dbReference>
<dbReference type="InterPro" id="IPR001841">
    <property type="entry name" value="Znf_RING"/>
</dbReference>
<comment type="caution">
    <text evidence="7">The sequence shown here is derived from an EMBL/GenBank/DDBJ whole genome shotgun (WGS) entry which is preliminary data.</text>
</comment>
<reference evidence="7" key="2">
    <citation type="submission" date="2023-05" db="EMBL/GenBank/DDBJ databases">
        <authorList>
            <person name="Schelkunov M.I."/>
        </authorList>
    </citation>
    <scope>NUCLEOTIDE SEQUENCE</scope>
    <source>
        <strain evidence="7">Hsosn_3</strain>
        <tissue evidence="7">Leaf</tissue>
    </source>
</reference>
<evidence type="ECO:0000256" key="3">
    <source>
        <dbReference type="ARBA" id="ARBA00022833"/>
    </source>
</evidence>
<name>A0AAD8HKU0_9APIA</name>
<dbReference type="PROSITE" id="PS50089">
    <property type="entry name" value="ZF_RING_2"/>
    <property type="match status" value="1"/>
</dbReference>